<keyword evidence="5" id="KW-0732">Signal</keyword>
<keyword evidence="16" id="KW-1185">Reference proteome</keyword>
<dbReference type="GO" id="GO:0005886">
    <property type="term" value="C:plasma membrane"/>
    <property type="evidence" value="ECO:0007669"/>
    <property type="project" value="UniProtKB-SubCell"/>
</dbReference>
<evidence type="ECO:0000313" key="16">
    <source>
        <dbReference type="Proteomes" id="UP000070412"/>
    </source>
</evidence>
<keyword evidence="8" id="KW-0325">Glycoprotein</keyword>
<feature type="compositionally biased region" description="Basic residues" evidence="13">
    <location>
        <begin position="67"/>
        <end position="86"/>
    </location>
</feature>
<evidence type="ECO:0000313" key="14">
    <source>
        <dbReference type="EMBL" id="KAF7490389.1"/>
    </source>
</evidence>
<keyword evidence="7 12" id="KW-0472">Membrane</keyword>
<dbReference type="GO" id="GO:0009966">
    <property type="term" value="P:regulation of signal transduction"/>
    <property type="evidence" value="ECO:0007669"/>
    <property type="project" value="InterPro"/>
</dbReference>
<evidence type="ECO:0000256" key="7">
    <source>
        <dbReference type="ARBA" id="ARBA00023136"/>
    </source>
</evidence>
<keyword evidence="9 12" id="KW-0357">Heparan sulfate</keyword>
<dbReference type="GO" id="GO:1905475">
    <property type="term" value="P:regulation of protein localization to membrane"/>
    <property type="evidence" value="ECO:0007669"/>
    <property type="project" value="TreeGrafter"/>
</dbReference>
<dbReference type="EMBL" id="WVUK01000062">
    <property type="protein sequence ID" value="KAF7490389.1"/>
    <property type="molecule type" value="Genomic_DNA"/>
</dbReference>
<evidence type="ECO:0000256" key="11">
    <source>
        <dbReference type="RuleBase" id="RU003518"/>
    </source>
</evidence>
<keyword evidence="4 12" id="KW-0336">GPI-anchor</keyword>
<feature type="region of interest" description="Disordered" evidence="13">
    <location>
        <begin position="506"/>
        <end position="534"/>
    </location>
</feature>
<dbReference type="GO" id="GO:0098552">
    <property type="term" value="C:side of membrane"/>
    <property type="evidence" value="ECO:0007669"/>
    <property type="project" value="UniProtKB-KW"/>
</dbReference>
<accession>A0A834R3W8</accession>
<proteinExistence type="inferred from homology"/>
<dbReference type="PANTHER" id="PTHR10822:SF29">
    <property type="entry name" value="DIVISION ABNORMALLY DELAYED PROTEIN"/>
    <property type="match status" value="1"/>
</dbReference>
<dbReference type="AlphaFoldDB" id="A0A834R3W8"/>
<evidence type="ECO:0000256" key="10">
    <source>
        <dbReference type="ARBA" id="ARBA00023288"/>
    </source>
</evidence>
<evidence type="ECO:0000313" key="15">
    <source>
        <dbReference type="EnsemblMetazoa" id="KAF7490389.1"/>
    </source>
</evidence>
<evidence type="ECO:0000256" key="1">
    <source>
        <dbReference type="ARBA" id="ARBA00004609"/>
    </source>
</evidence>
<evidence type="ECO:0000256" key="9">
    <source>
        <dbReference type="ARBA" id="ARBA00023207"/>
    </source>
</evidence>
<reference evidence="14" key="2">
    <citation type="submission" date="2020-01" db="EMBL/GenBank/DDBJ databases">
        <authorList>
            <person name="Korhonen P.K.K."/>
            <person name="Guangxu M.G."/>
            <person name="Wang T.W."/>
            <person name="Stroehlein A.J.S."/>
            <person name="Young N.D."/>
            <person name="Ang C.-S.A."/>
            <person name="Fernando D.W.F."/>
            <person name="Lu H.L."/>
            <person name="Taylor S.T."/>
            <person name="Ehtesham M.E.M."/>
            <person name="Najaraj S.H.N."/>
            <person name="Harsha G.H.G."/>
            <person name="Madugundu A.M."/>
            <person name="Renuse S.R."/>
            <person name="Holt D.H."/>
            <person name="Pandey A.P."/>
            <person name="Papenfuss A.P."/>
            <person name="Gasser R.B.G."/>
            <person name="Fischer K.F."/>
        </authorList>
    </citation>
    <scope>NUCLEOTIDE SEQUENCE</scope>
    <source>
        <strain evidence="14">SSS_KF_BRIS2020</strain>
    </source>
</reference>
<keyword evidence="10 12" id="KW-0449">Lipoprotein</keyword>
<dbReference type="GO" id="GO:0005576">
    <property type="term" value="C:extracellular region"/>
    <property type="evidence" value="ECO:0007669"/>
    <property type="project" value="TreeGrafter"/>
</dbReference>
<feature type="region of interest" description="Disordered" evidence="13">
    <location>
        <begin position="67"/>
        <end position="102"/>
    </location>
</feature>
<dbReference type="GO" id="GO:0016477">
    <property type="term" value="P:cell migration"/>
    <property type="evidence" value="ECO:0007669"/>
    <property type="project" value="TreeGrafter"/>
</dbReference>
<keyword evidence="3" id="KW-1003">Cell membrane</keyword>
<feature type="region of interest" description="Disordered" evidence="13">
    <location>
        <begin position="421"/>
        <end position="449"/>
    </location>
</feature>
<comment type="subcellular location">
    <subcellularLocation>
        <location evidence="1 12">Cell membrane</location>
        <topology evidence="1 12">Lipid-anchor</topology>
        <topology evidence="1 12">GPI-anchor</topology>
    </subcellularLocation>
</comment>
<dbReference type="Proteomes" id="UP000070412">
    <property type="component" value="Unassembled WGS sequence"/>
</dbReference>
<feature type="compositionally biased region" description="Low complexity" evidence="13">
    <location>
        <begin position="87"/>
        <end position="102"/>
    </location>
</feature>
<evidence type="ECO:0000256" key="2">
    <source>
        <dbReference type="ARBA" id="ARBA00010260"/>
    </source>
</evidence>
<feature type="region of interest" description="Disordered" evidence="13">
    <location>
        <begin position="569"/>
        <end position="668"/>
    </location>
</feature>
<evidence type="ECO:0000256" key="5">
    <source>
        <dbReference type="ARBA" id="ARBA00022729"/>
    </source>
</evidence>
<dbReference type="Pfam" id="PF01153">
    <property type="entry name" value="Glypican"/>
    <property type="match status" value="1"/>
</dbReference>
<comment type="similarity">
    <text evidence="2 11">Belongs to the glypican family.</text>
</comment>
<protein>
    <submittedName>
        <fullName evidence="14">Glypican-3</fullName>
    </submittedName>
</protein>
<reference evidence="16" key="1">
    <citation type="journal article" date="2020" name="PLoS Negl. Trop. Dis.">
        <title>High-quality nuclear genome for Sarcoptes scabiei-A critical resource for a neglected parasite.</title>
        <authorList>
            <person name="Korhonen P.K."/>
            <person name="Gasser R.B."/>
            <person name="Ma G."/>
            <person name="Wang T."/>
            <person name="Stroehlein A.J."/>
            <person name="Young N.D."/>
            <person name="Ang C.S."/>
            <person name="Fernando D.D."/>
            <person name="Lu H.C."/>
            <person name="Taylor S."/>
            <person name="Reynolds S.L."/>
            <person name="Mofiz E."/>
            <person name="Najaraj S.H."/>
            <person name="Gowda H."/>
            <person name="Madugundu A."/>
            <person name="Renuse S."/>
            <person name="Holt D."/>
            <person name="Pandey A."/>
            <person name="Papenfuss A.T."/>
            <person name="Fischer K."/>
        </authorList>
    </citation>
    <scope>NUCLEOTIDE SEQUENCE [LARGE SCALE GENOMIC DNA]</scope>
</reference>
<evidence type="ECO:0000256" key="4">
    <source>
        <dbReference type="ARBA" id="ARBA00022622"/>
    </source>
</evidence>
<evidence type="ECO:0000256" key="6">
    <source>
        <dbReference type="ARBA" id="ARBA00022974"/>
    </source>
</evidence>
<name>A0A834R3W8_SARSC</name>
<feature type="compositionally biased region" description="Low complexity" evidence="13">
    <location>
        <begin position="510"/>
        <end position="526"/>
    </location>
</feature>
<evidence type="ECO:0000256" key="8">
    <source>
        <dbReference type="ARBA" id="ARBA00023180"/>
    </source>
</evidence>
<dbReference type="PANTHER" id="PTHR10822">
    <property type="entry name" value="GLYPICAN"/>
    <property type="match status" value="1"/>
</dbReference>
<feature type="compositionally biased region" description="Acidic residues" evidence="13">
    <location>
        <begin position="574"/>
        <end position="607"/>
    </location>
</feature>
<evidence type="ECO:0000256" key="13">
    <source>
        <dbReference type="SAM" id="MobiDB-lite"/>
    </source>
</evidence>
<dbReference type="InterPro" id="IPR001863">
    <property type="entry name" value="Glypican"/>
</dbReference>
<sequence>MAIDDHRGKFFDNLDDSHFYLKSFCRLTCEKILATILVIQLFQCVVTSPIGLEYSCQKIREIYQRQHHQQSHHLYRHNHHHHHQHHPNPQQHQNYPNNHHQTYQNNRLDLASQMSSTSNLNCPQTSDPNNCCYGLDDAIGSKAHEDFSEQINSILKLSSIEHQFNQYYDRIHYKIESILNITQRQIADNFNRHRRTIKTNENLIEFIREIIIDNKPKTFDQLTDLVDRLHKSIYIDVLQQSSQREFPSDYETCLLTTVKDNEILRKSREEMIIYLTRTIEISTFIIHTLENAFQLINQTSENILNPECVRSLSQTFHCSRCSHQSFGGNNDLIMMIEPCQSVCYQTVHQCLNQRYLEQMDSTIHILSNLFEQLVNLMLNFYNPETLQSSHFETIDRAIETVIENSDQLNANARITCSSSQRYFRSSNPSSNAHDRLNRSSDNLQSKSSSEEDVKLGSSFYIVMQSLAHLFSQNRDMFKDLDKKICQKYNDQKCWNGTNVVNHYLDRQKQHQQQQPQQSKLSLSSPSMNDPSINEPLQTVVDSVRNLESSIQELMLNNIKQIRYDPHNHYLQNDADADDDNDDDEDGDDEEDTEKSHNEDEDLYDDGIEQNGGFHGHQHNSNDDEASGSGSNPSSLYDDEDYRSREGSGDDFNEPSVSFTSSKPTADGTDFEEIIIKPISKTTGMDDIKKSDTGSWASSLPIPSLLLTSALITIVGLHYEFLNLH</sequence>
<evidence type="ECO:0000256" key="3">
    <source>
        <dbReference type="ARBA" id="ARBA00022475"/>
    </source>
</evidence>
<organism evidence="14">
    <name type="scientific">Sarcoptes scabiei</name>
    <name type="common">Itch mite</name>
    <name type="synonym">Acarus scabiei</name>
    <dbReference type="NCBI Taxonomy" id="52283"/>
    <lineage>
        <taxon>Eukaryota</taxon>
        <taxon>Metazoa</taxon>
        <taxon>Ecdysozoa</taxon>
        <taxon>Arthropoda</taxon>
        <taxon>Chelicerata</taxon>
        <taxon>Arachnida</taxon>
        <taxon>Acari</taxon>
        <taxon>Acariformes</taxon>
        <taxon>Sarcoptiformes</taxon>
        <taxon>Astigmata</taxon>
        <taxon>Psoroptidia</taxon>
        <taxon>Sarcoptoidea</taxon>
        <taxon>Sarcoptidae</taxon>
        <taxon>Sarcoptinae</taxon>
        <taxon>Sarcoptes</taxon>
    </lineage>
</organism>
<dbReference type="EnsemblMetazoa" id="SSS_4105s_mrna">
    <property type="protein sequence ID" value="KAF7490389.1"/>
    <property type="gene ID" value="SSS_4105"/>
</dbReference>
<dbReference type="GO" id="GO:0009986">
    <property type="term" value="C:cell surface"/>
    <property type="evidence" value="ECO:0007669"/>
    <property type="project" value="TreeGrafter"/>
</dbReference>
<reference evidence="15" key="3">
    <citation type="submission" date="2022-06" db="UniProtKB">
        <authorList>
            <consortium name="EnsemblMetazoa"/>
        </authorList>
    </citation>
    <scope>IDENTIFICATION</scope>
</reference>
<keyword evidence="6 12" id="KW-0654">Proteoglycan</keyword>
<feature type="compositionally biased region" description="Polar residues" evidence="13">
    <location>
        <begin position="421"/>
        <end position="431"/>
    </location>
</feature>
<dbReference type="OrthoDB" id="6511150at2759"/>
<feature type="compositionally biased region" description="Polar residues" evidence="13">
    <location>
        <begin position="654"/>
        <end position="663"/>
    </location>
</feature>
<comment type="function">
    <text evidence="12">Cell surface proteoglycan.</text>
</comment>
<gene>
    <name evidence="14" type="ORF">SSS_4105</name>
</gene>
<evidence type="ECO:0000256" key="12">
    <source>
        <dbReference type="RuleBase" id="RU003519"/>
    </source>
</evidence>